<gene>
    <name evidence="4" type="ORF">PROFUN_03098</name>
</gene>
<evidence type="ECO:0000313" key="4">
    <source>
        <dbReference type="EMBL" id="PRP86111.1"/>
    </source>
</evidence>
<feature type="compositionally biased region" description="Basic and acidic residues" evidence="2">
    <location>
        <begin position="14"/>
        <end position="28"/>
    </location>
</feature>
<dbReference type="AlphaFoldDB" id="A0A2P6NQ75"/>
<dbReference type="SMART" id="SM00385">
    <property type="entry name" value="CYCLIN"/>
    <property type="match status" value="1"/>
</dbReference>
<feature type="compositionally biased region" description="Acidic residues" evidence="2">
    <location>
        <begin position="77"/>
        <end position="86"/>
    </location>
</feature>
<proteinExistence type="inferred from homology"/>
<dbReference type="InterPro" id="IPR039361">
    <property type="entry name" value="Cyclin"/>
</dbReference>
<dbReference type="Proteomes" id="UP000241769">
    <property type="component" value="Unassembled WGS sequence"/>
</dbReference>
<dbReference type="Gene3D" id="1.10.472.10">
    <property type="entry name" value="Cyclin-like"/>
    <property type="match status" value="2"/>
</dbReference>
<keyword evidence="1" id="KW-0195">Cyclin</keyword>
<dbReference type="Pfam" id="PF00134">
    <property type="entry name" value="Cyclin_N"/>
    <property type="match status" value="1"/>
</dbReference>
<sequence length="353" mass="40034">MNTPSSTTPTLKGLESDVRQTEEMESHTKRDKRSKSSGLSIDEEEPPSKRQRQPLPSSLLCEDSSLEPPSLSCEYLDGSDDKDETQDSAIEVDHTERSFMQSRQREYGLSSDIWSIQTEVKPLMRAVMSQARGIQRETCMYAIDYLDRFLSLEPVTVDRLQILGVTCIFLASKIHETEALTVSDVAPYCDEDDMDTSIVTSMEELIVNRLQWKLTPSTPYHFLRLYLNSCSQDEFPMGALIYSCQMVDYFHLHSDSTKFSSEHIAAAVFCLFAIQKQVTGFSVESLQSCCAVLYQLEELFTDASFAAKLKQYADGQCDGQIHNRKAMQIMKGICYRRNGARDHHEAEGSEEEL</sequence>
<evidence type="ECO:0000256" key="2">
    <source>
        <dbReference type="SAM" id="MobiDB-lite"/>
    </source>
</evidence>
<feature type="domain" description="Cyclin-like" evidence="3">
    <location>
        <begin position="122"/>
        <end position="208"/>
    </location>
</feature>
<evidence type="ECO:0000256" key="1">
    <source>
        <dbReference type="RuleBase" id="RU000383"/>
    </source>
</evidence>
<evidence type="ECO:0000313" key="5">
    <source>
        <dbReference type="Proteomes" id="UP000241769"/>
    </source>
</evidence>
<dbReference type="STRING" id="1890364.A0A2P6NQ75"/>
<evidence type="ECO:0000259" key="3">
    <source>
        <dbReference type="SMART" id="SM00385"/>
    </source>
</evidence>
<feature type="compositionally biased region" description="Polar residues" evidence="2">
    <location>
        <begin position="1"/>
        <end position="10"/>
    </location>
</feature>
<dbReference type="PANTHER" id="PTHR10177">
    <property type="entry name" value="CYCLINS"/>
    <property type="match status" value="1"/>
</dbReference>
<comment type="caution">
    <text evidence="4">The sequence shown here is derived from an EMBL/GenBank/DDBJ whole genome shotgun (WGS) entry which is preliminary data.</text>
</comment>
<accession>A0A2P6NQ75</accession>
<dbReference type="EMBL" id="MDYQ01000035">
    <property type="protein sequence ID" value="PRP86111.1"/>
    <property type="molecule type" value="Genomic_DNA"/>
</dbReference>
<comment type="similarity">
    <text evidence="1">Belongs to the cyclin family.</text>
</comment>
<dbReference type="InterPro" id="IPR036915">
    <property type="entry name" value="Cyclin-like_sf"/>
</dbReference>
<feature type="region of interest" description="Disordered" evidence="2">
    <location>
        <begin position="1"/>
        <end position="86"/>
    </location>
</feature>
<keyword evidence="5" id="KW-1185">Reference proteome</keyword>
<dbReference type="SUPFAM" id="SSF47954">
    <property type="entry name" value="Cyclin-like"/>
    <property type="match status" value="2"/>
</dbReference>
<dbReference type="InterPro" id="IPR006671">
    <property type="entry name" value="Cyclin_N"/>
</dbReference>
<dbReference type="InterPro" id="IPR013763">
    <property type="entry name" value="Cyclin-like_dom"/>
</dbReference>
<organism evidence="4 5">
    <name type="scientific">Planoprotostelium fungivorum</name>
    <dbReference type="NCBI Taxonomy" id="1890364"/>
    <lineage>
        <taxon>Eukaryota</taxon>
        <taxon>Amoebozoa</taxon>
        <taxon>Evosea</taxon>
        <taxon>Variosea</taxon>
        <taxon>Cavosteliida</taxon>
        <taxon>Cavosteliaceae</taxon>
        <taxon>Planoprotostelium</taxon>
    </lineage>
</organism>
<dbReference type="InParanoid" id="A0A2P6NQ75"/>
<dbReference type="OrthoDB" id="306099at2759"/>
<protein>
    <submittedName>
        <fullName evidence="4">G1/S-specific cyclin-D1</fullName>
    </submittedName>
</protein>
<name>A0A2P6NQ75_9EUKA</name>
<reference evidence="4 5" key="1">
    <citation type="journal article" date="2018" name="Genome Biol. Evol.">
        <title>Multiple Roots of Fruiting Body Formation in Amoebozoa.</title>
        <authorList>
            <person name="Hillmann F."/>
            <person name="Forbes G."/>
            <person name="Novohradska S."/>
            <person name="Ferling I."/>
            <person name="Riege K."/>
            <person name="Groth M."/>
            <person name="Westermann M."/>
            <person name="Marz M."/>
            <person name="Spaller T."/>
            <person name="Winckler T."/>
            <person name="Schaap P."/>
            <person name="Glockner G."/>
        </authorList>
    </citation>
    <scope>NUCLEOTIDE SEQUENCE [LARGE SCALE GENOMIC DNA]</scope>
    <source>
        <strain evidence="4 5">Jena</strain>
    </source>
</reference>